<reference evidence="3" key="1">
    <citation type="submission" date="2016-06" db="EMBL/GenBank/DDBJ databases">
        <authorList>
            <person name="Varghese N."/>
        </authorList>
    </citation>
    <scope>NUCLEOTIDE SEQUENCE [LARGE SCALE GENOMIC DNA]</scope>
    <source>
        <strain evidence="3">DSM 43171</strain>
    </source>
</reference>
<dbReference type="InterPro" id="IPR003018">
    <property type="entry name" value="GAF"/>
</dbReference>
<accession>A0A1C5ICF9</accession>
<dbReference type="InterPro" id="IPR029016">
    <property type="entry name" value="GAF-like_dom_sf"/>
</dbReference>
<dbReference type="PANTHER" id="PTHR45138">
    <property type="entry name" value="REGULATORY COMPONENTS OF SENSORY TRANSDUCTION SYSTEM"/>
    <property type="match status" value="1"/>
</dbReference>
<dbReference type="Gene3D" id="3.30.70.270">
    <property type="match status" value="1"/>
</dbReference>
<dbReference type="AlphaFoldDB" id="A0A1C5ICF9"/>
<feature type="domain" description="GGDEF" evidence="1">
    <location>
        <begin position="385"/>
        <end position="508"/>
    </location>
</feature>
<sequence>MCTNRIDLRTDGHRSLSTLDRSPGTRAGPALTWKNVDHERVVRDVTVRLQMASTAVEACHWTVTALARYAPATISVLLQVHDRLRCVAATGAWQVFSTVPPKSGIVGRVYASGESATVGDVADDPDYLPVRPDVTAEICVPVLDPAGRPIGVLDLQWSEPVELGSWRTTAERLAGRLGARITALGGPPAESRSEKLLRHATAMTSAPTEWELMAAAITAARDVSTLSAAVLVLGGRRGPRVGDPTGDPGELEARIRAELTEAGAGPLGRLVGRAHRHGSAYTLGEAGLPPTEEYEPLARAGVRTLVSVPVGPPDSGGVLLVADERLLRPDPTTVNLMELLAGQAWGAVDRLRTLARLREQASSDPLTGLRHTGPFGQRIRTATPGRTALLAIDVDDFKAVNDTYGHQAGDRLLVGLARALEGALRQGDELYRIGGDEFVAVIEVSRPDEAVRIAERLTEAARRTGRTISVGVALPHPGEPAEVTLRRADQALYAVKRHGRDGVRLAAP</sequence>
<organism evidence="2 3">
    <name type="scientific">Micromonospora halophytica</name>
    <dbReference type="NCBI Taxonomy" id="47864"/>
    <lineage>
        <taxon>Bacteria</taxon>
        <taxon>Bacillati</taxon>
        <taxon>Actinomycetota</taxon>
        <taxon>Actinomycetes</taxon>
        <taxon>Micromonosporales</taxon>
        <taxon>Micromonosporaceae</taxon>
        <taxon>Micromonospora</taxon>
    </lineage>
</organism>
<dbReference type="InterPro" id="IPR000160">
    <property type="entry name" value="GGDEF_dom"/>
</dbReference>
<dbReference type="GO" id="GO:1902201">
    <property type="term" value="P:negative regulation of bacterial-type flagellum-dependent cell motility"/>
    <property type="evidence" value="ECO:0007669"/>
    <property type="project" value="TreeGrafter"/>
</dbReference>
<dbReference type="PROSITE" id="PS50887">
    <property type="entry name" value="GGDEF"/>
    <property type="match status" value="1"/>
</dbReference>
<keyword evidence="3" id="KW-1185">Reference proteome</keyword>
<dbReference type="EMBL" id="FMDN01000010">
    <property type="protein sequence ID" value="SCG56092.1"/>
    <property type="molecule type" value="Genomic_DNA"/>
</dbReference>
<evidence type="ECO:0000313" key="3">
    <source>
        <dbReference type="Proteomes" id="UP000199408"/>
    </source>
</evidence>
<dbReference type="Pfam" id="PF13185">
    <property type="entry name" value="GAF_2"/>
    <property type="match status" value="1"/>
</dbReference>
<dbReference type="GO" id="GO:0052621">
    <property type="term" value="F:diguanylate cyclase activity"/>
    <property type="evidence" value="ECO:0007669"/>
    <property type="project" value="TreeGrafter"/>
</dbReference>
<dbReference type="Pfam" id="PF00990">
    <property type="entry name" value="GGDEF"/>
    <property type="match status" value="1"/>
</dbReference>
<dbReference type="PANTHER" id="PTHR45138:SF24">
    <property type="entry name" value="DIGUANYLATE CYCLASE DGCC-RELATED"/>
    <property type="match status" value="1"/>
</dbReference>
<dbReference type="InterPro" id="IPR043128">
    <property type="entry name" value="Rev_trsase/Diguanyl_cyclase"/>
</dbReference>
<dbReference type="NCBIfam" id="TIGR00254">
    <property type="entry name" value="GGDEF"/>
    <property type="match status" value="1"/>
</dbReference>
<dbReference type="Proteomes" id="UP000199408">
    <property type="component" value="Unassembled WGS sequence"/>
</dbReference>
<evidence type="ECO:0000259" key="1">
    <source>
        <dbReference type="PROSITE" id="PS50887"/>
    </source>
</evidence>
<dbReference type="InterPro" id="IPR050469">
    <property type="entry name" value="Diguanylate_Cyclase"/>
</dbReference>
<dbReference type="InterPro" id="IPR029787">
    <property type="entry name" value="Nucleotide_cyclase"/>
</dbReference>
<dbReference type="SMART" id="SM00267">
    <property type="entry name" value="GGDEF"/>
    <property type="match status" value="1"/>
</dbReference>
<dbReference type="SUPFAM" id="SSF55073">
    <property type="entry name" value="Nucleotide cyclase"/>
    <property type="match status" value="1"/>
</dbReference>
<protein>
    <submittedName>
        <fullName evidence="2">Diguanylate cyclase (GGDEF) domain-containing protein</fullName>
    </submittedName>
</protein>
<dbReference type="GO" id="GO:0043709">
    <property type="term" value="P:cell adhesion involved in single-species biofilm formation"/>
    <property type="evidence" value="ECO:0007669"/>
    <property type="project" value="TreeGrafter"/>
</dbReference>
<dbReference type="SMART" id="SM00065">
    <property type="entry name" value="GAF"/>
    <property type="match status" value="1"/>
</dbReference>
<name>A0A1C5ICF9_9ACTN</name>
<gene>
    <name evidence="2" type="ORF">GA0070560_11052</name>
</gene>
<dbReference type="CDD" id="cd01949">
    <property type="entry name" value="GGDEF"/>
    <property type="match status" value="1"/>
</dbReference>
<dbReference type="Gene3D" id="3.30.450.40">
    <property type="match status" value="2"/>
</dbReference>
<dbReference type="SUPFAM" id="SSF55781">
    <property type="entry name" value="GAF domain-like"/>
    <property type="match status" value="2"/>
</dbReference>
<proteinExistence type="predicted"/>
<evidence type="ECO:0000313" key="2">
    <source>
        <dbReference type="EMBL" id="SCG56092.1"/>
    </source>
</evidence>
<dbReference type="GO" id="GO:0005886">
    <property type="term" value="C:plasma membrane"/>
    <property type="evidence" value="ECO:0007669"/>
    <property type="project" value="TreeGrafter"/>
</dbReference>
<dbReference type="STRING" id="47864.GA0070560_11052"/>